<dbReference type="Proteomes" id="UP000655830">
    <property type="component" value="Unassembled WGS sequence"/>
</dbReference>
<feature type="compositionally biased region" description="Low complexity" evidence="1">
    <location>
        <begin position="367"/>
        <end position="379"/>
    </location>
</feature>
<dbReference type="RefSeq" id="WP_249332862.1">
    <property type="nucleotide sequence ID" value="NZ_JACRSY010000015.1"/>
</dbReference>
<feature type="region of interest" description="Disordered" evidence="1">
    <location>
        <begin position="342"/>
        <end position="392"/>
    </location>
</feature>
<organism evidence="2 3">
    <name type="scientific">Zhenhengia yiwuensis</name>
    <dbReference type="NCBI Taxonomy" id="2763666"/>
    <lineage>
        <taxon>Bacteria</taxon>
        <taxon>Bacillati</taxon>
        <taxon>Bacillota</taxon>
        <taxon>Clostridia</taxon>
        <taxon>Lachnospirales</taxon>
        <taxon>Lachnospiraceae</taxon>
        <taxon>Zhenhengia</taxon>
    </lineage>
</organism>
<evidence type="ECO:0000313" key="2">
    <source>
        <dbReference type="EMBL" id="MBC8579965.1"/>
    </source>
</evidence>
<gene>
    <name evidence="2" type="ORF">H8718_10550</name>
</gene>
<protein>
    <submittedName>
        <fullName evidence="2">Uncharacterized protein</fullName>
    </submittedName>
</protein>
<feature type="compositionally biased region" description="Pro residues" evidence="1">
    <location>
        <begin position="352"/>
        <end position="366"/>
    </location>
</feature>
<dbReference type="EMBL" id="JACRSY010000015">
    <property type="protein sequence ID" value="MBC8579965.1"/>
    <property type="molecule type" value="Genomic_DNA"/>
</dbReference>
<name>A0A926I9N1_9FIRM</name>
<dbReference type="AlphaFoldDB" id="A0A926I9N1"/>
<accession>A0A926I9N1</accession>
<comment type="caution">
    <text evidence="2">The sequence shown here is derived from an EMBL/GenBank/DDBJ whole genome shotgun (WGS) entry which is preliminary data.</text>
</comment>
<evidence type="ECO:0000256" key="1">
    <source>
        <dbReference type="SAM" id="MobiDB-lite"/>
    </source>
</evidence>
<keyword evidence="3" id="KW-1185">Reference proteome</keyword>
<proteinExistence type="predicted"/>
<evidence type="ECO:0000313" key="3">
    <source>
        <dbReference type="Proteomes" id="UP000655830"/>
    </source>
</evidence>
<reference evidence="2" key="1">
    <citation type="submission" date="2020-08" db="EMBL/GenBank/DDBJ databases">
        <title>Genome public.</title>
        <authorList>
            <person name="Liu C."/>
            <person name="Sun Q."/>
        </authorList>
    </citation>
    <scope>NUCLEOTIDE SEQUENCE</scope>
    <source>
        <strain evidence="2">NSJ-12</strain>
    </source>
</reference>
<feature type="compositionally biased region" description="Low complexity" evidence="1">
    <location>
        <begin position="342"/>
        <end position="351"/>
    </location>
</feature>
<sequence length="410" mass="45949">MPFLFRTSTRFIIVDEKPRQGIFYQIYDKEGFLRPALIHPSSALTYSATLDHHDNLHVVVQNTNHQTAYYHSFETSPTKRTVLEDTKNMYQFENMSIQILGETPHLFYTVIHPNGNGRSLVHQSLNAASPMATHLITNLPLNCQLSYYVVEDTLYILYPLYEEGYTLNCLTFTENAYDSRTLVRSNIPISDWNVCLHGQKLYVLFTTDTYGHPAFHLLDTLTLKDLALPLPVTATSPSLLSYLDCLWIHYKDGDKLYTLFGLPEQEMFSIPVISSLQLPATLYDYYSLDHNSFNASKVYANLMSTLRLATLSSIDIKEIHPDLSPNLELSLLLEGLSLVSRSPAPSRTSTPMPTPPPLSTIPPIPTAPTTSMPTPSSSPLSPPAPAAVPTVRSVAQAAKDFMQEGNFFEP</sequence>